<reference evidence="6" key="1">
    <citation type="submission" date="2025-08" db="UniProtKB">
        <authorList>
            <consortium name="RefSeq"/>
        </authorList>
    </citation>
    <scope>IDENTIFICATION</scope>
</reference>
<protein>
    <submittedName>
        <fullName evidence="6">Treslin</fullName>
    </submittedName>
</protein>
<dbReference type="InterPro" id="IPR053920">
    <property type="entry name" value="Treslin_STD"/>
</dbReference>
<dbReference type="InterPro" id="IPR026153">
    <property type="entry name" value="Treslin"/>
</dbReference>
<dbReference type="FunCoup" id="A0A6P8PPP8">
    <property type="interactions" value="2626"/>
</dbReference>
<feature type="region of interest" description="Disordered" evidence="1">
    <location>
        <begin position="122"/>
        <end position="153"/>
    </location>
</feature>
<dbReference type="Proteomes" id="UP000515159">
    <property type="component" value="Chromosome 14"/>
</dbReference>
<feature type="compositionally biased region" description="Polar residues" evidence="1">
    <location>
        <begin position="143"/>
        <end position="152"/>
    </location>
</feature>
<proteinExistence type="predicted"/>
<feature type="region of interest" description="Disordered" evidence="1">
    <location>
        <begin position="940"/>
        <end position="972"/>
    </location>
</feature>
<dbReference type="GO" id="GO:0033314">
    <property type="term" value="P:mitotic DNA replication checkpoint signaling"/>
    <property type="evidence" value="ECO:0007669"/>
    <property type="project" value="InterPro"/>
</dbReference>
<feature type="region of interest" description="Disordered" evidence="1">
    <location>
        <begin position="1104"/>
        <end position="1127"/>
    </location>
</feature>
<feature type="region of interest" description="Disordered" evidence="1">
    <location>
        <begin position="1921"/>
        <end position="1966"/>
    </location>
</feature>
<sequence length="1978" mass="220705">MASGPNVVFLVDTAGRATKNRVRLSSLRLLNYLGCRFGLDQIRWAFRFFDSSSARSVKPPRLGDFRELGPRSWLDFEESLESRFEAAREEEVPRGRGLRAVLTQGALKEILLDYPWDRPDITSPAKPARPRTRRGGRLVLQEEPSQAETGSENAIAPKSRNAIFIFSSCPHSSAELLRFTEGSHEKVPSSQQVLDRLLPRSVQSVIAKKKITLYWMDSTERSKVWNSSDLVGYWTVSEVIRLVGGSILPSEALMFCSSRHKENRVHNIEDISLGEANLSFSDLQVKSCPADLPFDSILNHFIFSDLACRAVFPQQEGVLVFIAHGLEQQWKCVVELEPVAMNQRYLKSPVRITLKGTMKDGNCLQSCNYSTASWVLCSSKKQGSEHTVTLFHELVKRLAFEELHMVADVSTCEDLSPSTGILSAVSDSIAVLTVIYTEKAIELERPFLQESATENTEDITSDLPDIVKSVLNHIYNSTEDDLASTKKAMPVPEWAQQELTRSNRWSSSVVEEWYLFSDVRGASSSLMESFRLLQAISADEKEEIWKADLDLINCLSELYQIKSSDECGTAGRGESKKCVMPRTPVRQKMKTLSRSLQMLNAARLNVKAQRFQQDGLPLPTNERVSQKRSMRKSDKGKSVKSMDFKTEEEMISHLNEDYQKTITEGNASLYAHNAIAVIKSYLKSQTTEKLEADCMDTIRNFLLKTSEAIRQQFGKSQDKEAKVRECEIQVFLRLEMCVECPSVQNNTDSMEQMIEEITDMLRILSLTEDPTYLTKFLEEVLTLYTASIPKILGDLYFSLGIQIPKALVSALPAEIFSSDSVTQEDKSPCSHLLVSRAPSGASVTTVTDQLEELRTRSIKKRRTSVLARHRSITEPSQNLRQIELPRVPKRRPSKEKSHSYLAAIEKLQQLPHSSPLKKEADQEVTKVRRNLFIKEICSPSKKSTKMSRSHSVSAVESLKHSRSQGSSKASVSSNNHELFTSVLFRGSDLGSDFGVVEESPERMPGGMELRRSPRIKQLSLSRKYSSSFYSCSQPKSCNLGKVRSASLEWRSSEQTDNTFPREVHAVKSPKRLLFGAVLGMNSPFGIKELKRNSSTSMEPIVNQVTTPEKSSGRIPQKPQSSTGNRMLRKSQVVHAPQSIHNSSEETPLCSPVKKTAAKSLEKYFSTFEAVDQPFKPSGTRIECLARLSPAKDTFSNESISSLLSQATELQSSEKESEDNNVLGSSLGTPRRILNLITPVKSRPSTPCTPFKIQELQTSGRDSVQSSQNLPVSSAFVSLGKSLQAEKLVLKIQRTPNKNSIVTSHVSEVIPNLILPSILRGPKDASDVSPSKINKVLPFEFSNILTSPSRKVITDSLSRVESRQPIYAFCETPKKSLNSENIAAVSSEKSLKVPVSPRNSRGQSETEENLFSLYQSQIFRDGEKLNPNKNIKLSKNFIFHTSELSDNLSLVAEVLSPFKNEGTLSCSPTQKECSQILSDVDLVRERLNLSSLTNSGTSESQTEESIDISEARVLSAEGSGLKMKLHVTRKPSITETVDALPSAPWSEGYSPAYELRCTPDRRQRQAAARLSTPKFSTKFSTPKSQCKLVRAVTPTYEVELEMQASGLPKLRFKRTDSNTALDTMTKKKSPTPKVLYKHKEDESPFSEPNGVWCSRHLGKVESACVSPSCFCSSNSTPGKRGMQTYICQSYTPTRCVSTNSSPSHQDVGVPWTPSPKLKEKMTVDTIKNWPRRKRATAAIPTHSIGKNEKNQEFRDIESTAEEEAELISKYHSNKNMILEEFELDGVCKLQDQSPTTEWKERTEESTANGIFGLKSRKRGCNYSSHENVMHQEFKKVHTSINEDLDLAKGTYIEQSEAVAGKKFKSSSRNVSSSTESSTQHISLDDDDVFINEGLTSPNKILKSSLSASGLLALTQSPLLYQGKTSTSNRSTRDNEVDLGTPVRKAVTVHSTANQGESPFGRDSSQQSIIKTYSRKKLIS</sequence>
<dbReference type="OrthoDB" id="5812172at2759"/>
<accession>A0A6P8PPP8</accession>
<dbReference type="CTD" id="90381"/>
<dbReference type="InterPro" id="IPR032746">
    <property type="entry name" value="Treslin_M"/>
</dbReference>
<evidence type="ECO:0000313" key="5">
    <source>
        <dbReference type="Proteomes" id="UP000515159"/>
    </source>
</evidence>
<dbReference type="GO" id="GO:0007095">
    <property type="term" value="P:mitotic G2 DNA damage checkpoint signaling"/>
    <property type="evidence" value="ECO:0007669"/>
    <property type="project" value="TreeGrafter"/>
</dbReference>
<gene>
    <name evidence="6" type="primary">TICRR</name>
</gene>
<evidence type="ECO:0000259" key="4">
    <source>
        <dbReference type="Pfam" id="PF21855"/>
    </source>
</evidence>
<feature type="domain" description="Treslin M" evidence="2">
    <location>
        <begin position="292"/>
        <end position="435"/>
    </location>
</feature>
<dbReference type="Pfam" id="PF21855">
    <property type="entry name" value="Treslin_STD"/>
    <property type="match status" value="1"/>
</dbReference>
<dbReference type="GeneID" id="117348539"/>
<feature type="region of interest" description="Disordered" evidence="1">
    <location>
        <begin position="1205"/>
        <end position="1224"/>
    </location>
</feature>
<dbReference type="PANTHER" id="PTHR21556:SF2">
    <property type="entry name" value="TRESLIN"/>
    <property type="match status" value="1"/>
</dbReference>
<evidence type="ECO:0000256" key="1">
    <source>
        <dbReference type="SAM" id="MobiDB-lite"/>
    </source>
</evidence>
<name>A0A6P8PPP8_GEOSA</name>
<dbReference type="KEGG" id="gsh:117348539"/>
<dbReference type="GO" id="GO:0010212">
    <property type="term" value="P:response to ionizing radiation"/>
    <property type="evidence" value="ECO:0007669"/>
    <property type="project" value="InterPro"/>
</dbReference>
<dbReference type="InParanoid" id="A0A6P8PPP8"/>
<feature type="domain" description="Treslin STD" evidence="4">
    <location>
        <begin position="648"/>
        <end position="799"/>
    </location>
</feature>
<dbReference type="GO" id="GO:0003682">
    <property type="term" value="F:chromatin binding"/>
    <property type="evidence" value="ECO:0007669"/>
    <property type="project" value="TreeGrafter"/>
</dbReference>
<evidence type="ECO:0000313" key="6">
    <source>
        <dbReference type="RefSeq" id="XP_033776673.1"/>
    </source>
</evidence>
<feature type="region of interest" description="Disordered" evidence="1">
    <location>
        <begin position="616"/>
        <end position="641"/>
    </location>
</feature>
<organism evidence="5 6">
    <name type="scientific">Geotrypetes seraphini</name>
    <name type="common">Gaboon caecilian</name>
    <name type="synonym">Caecilia seraphini</name>
    <dbReference type="NCBI Taxonomy" id="260995"/>
    <lineage>
        <taxon>Eukaryota</taxon>
        <taxon>Metazoa</taxon>
        <taxon>Chordata</taxon>
        <taxon>Craniata</taxon>
        <taxon>Vertebrata</taxon>
        <taxon>Euteleostomi</taxon>
        <taxon>Amphibia</taxon>
        <taxon>Gymnophiona</taxon>
        <taxon>Geotrypetes</taxon>
    </lineage>
</organism>
<dbReference type="Pfam" id="PF21854">
    <property type="entry name" value="Treslin_N"/>
    <property type="match status" value="1"/>
</dbReference>
<dbReference type="RefSeq" id="XP_033776673.1">
    <property type="nucleotide sequence ID" value="XM_033920782.1"/>
</dbReference>
<feature type="compositionally biased region" description="Basic and acidic residues" evidence="1">
    <location>
        <begin position="631"/>
        <end position="641"/>
    </location>
</feature>
<dbReference type="GO" id="GO:0030174">
    <property type="term" value="P:regulation of DNA-templated DNA replication initiation"/>
    <property type="evidence" value="ECO:0007669"/>
    <property type="project" value="TreeGrafter"/>
</dbReference>
<dbReference type="Pfam" id="PF15292">
    <property type="entry name" value="Treslin_M"/>
    <property type="match status" value="1"/>
</dbReference>
<evidence type="ECO:0000259" key="3">
    <source>
        <dbReference type="Pfam" id="PF21854"/>
    </source>
</evidence>
<feature type="compositionally biased region" description="Polar residues" evidence="1">
    <location>
        <begin position="1947"/>
        <end position="1966"/>
    </location>
</feature>
<dbReference type="PANTHER" id="PTHR21556">
    <property type="entry name" value="TRESLIN"/>
    <property type="match status" value="1"/>
</dbReference>
<dbReference type="InterPro" id="IPR053919">
    <property type="entry name" value="Treslin_N"/>
</dbReference>
<evidence type="ECO:0000259" key="2">
    <source>
        <dbReference type="Pfam" id="PF15292"/>
    </source>
</evidence>
<feature type="domain" description="Treslin N-terminal" evidence="3">
    <location>
        <begin position="6"/>
        <end position="203"/>
    </location>
</feature>
<feature type="compositionally biased region" description="Polar residues" evidence="1">
    <location>
        <begin position="963"/>
        <end position="972"/>
    </location>
</feature>
<dbReference type="GO" id="GO:0005634">
    <property type="term" value="C:nucleus"/>
    <property type="evidence" value="ECO:0007669"/>
    <property type="project" value="InterPro"/>
</dbReference>
<keyword evidence="5" id="KW-1185">Reference proteome</keyword>
<dbReference type="GO" id="GO:0006260">
    <property type="term" value="P:DNA replication"/>
    <property type="evidence" value="ECO:0007669"/>
    <property type="project" value="InterPro"/>
</dbReference>